<dbReference type="GO" id="GO:0003676">
    <property type="term" value="F:nucleic acid binding"/>
    <property type="evidence" value="ECO:0007669"/>
    <property type="project" value="InterPro"/>
</dbReference>
<accession>A0A9P7DZZ7</accession>
<evidence type="ECO:0000256" key="2">
    <source>
        <dbReference type="ARBA" id="ARBA00005300"/>
    </source>
</evidence>
<protein>
    <recommendedName>
        <fullName evidence="3">ribonuclease H</fullName>
        <ecNumber evidence="3">3.1.26.4</ecNumber>
    </recommendedName>
</protein>
<keyword evidence="4" id="KW-0540">Nuclease</keyword>
<evidence type="ECO:0000256" key="3">
    <source>
        <dbReference type="ARBA" id="ARBA00012180"/>
    </source>
</evidence>
<dbReference type="AlphaFoldDB" id="A0A9P7DZZ7"/>
<feature type="non-terminal residue" evidence="9">
    <location>
        <position position="1"/>
    </location>
</feature>
<dbReference type="PANTHER" id="PTHR10642:SF26">
    <property type="entry name" value="RIBONUCLEASE H1"/>
    <property type="match status" value="1"/>
</dbReference>
<dbReference type="PROSITE" id="PS50879">
    <property type="entry name" value="RNASE_H_1"/>
    <property type="match status" value="1"/>
</dbReference>
<feature type="non-terminal residue" evidence="9">
    <location>
        <position position="262"/>
    </location>
</feature>
<evidence type="ECO:0000313" key="9">
    <source>
        <dbReference type="EMBL" id="KAG1807458.1"/>
    </source>
</evidence>
<keyword evidence="6" id="KW-0255">Endonuclease</keyword>
<reference evidence="9" key="1">
    <citation type="journal article" date="2020" name="New Phytol.">
        <title>Comparative genomics reveals dynamic genome evolution in host specialist ectomycorrhizal fungi.</title>
        <authorList>
            <person name="Lofgren L.A."/>
            <person name="Nguyen N.H."/>
            <person name="Vilgalys R."/>
            <person name="Ruytinx J."/>
            <person name="Liao H.L."/>
            <person name="Branco S."/>
            <person name="Kuo A."/>
            <person name="LaButti K."/>
            <person name="Lipzen A."/>
            <person name="Andreopoulos W."/>
            <person name="Pangilinan J."/>
            <person name="Riley R."/>
            <person name="Hundley H."/>
            <person name="Na H."/>
            <person name="Barry K."/>
            <person name="Grigoriev I.V."/>
            <person name="Stajich J.E."/>
            <person name="Kennedy P.G."/>
        </authorList>
    </citation>
    <scope>NUCLEOTIDE SEQUENCE</scope>
    <source>
        <strain evidence="9">MN1</strain>
    </source>
</reference>
<keyword evidence="7" id="KW-0378">Hydrolase</keyword>
<comment type="catalytic activity">
    <reaction evidence="1">
        <text>Endonucleolytic cleavage to 5'-phosphomonoester.</text>
        <dbReference type="EC" id="3.1.26.4"/>
    </reaction>
</comment>
<name>A0A9P7DZZ7_9AGAM</name>
<dbReference type="InterPro" id="IPR050092">
    <property type="entry name" value="RNase_H"/>
</dbReference>
<dbReference type="Proteomes" id="UP000807769">
    <property type="component" value="Unassembled WGS sequence"/>
</dbReference>
<organism evidence="9 10">
    <name type="scientific">Suillus subaureus</name>
    <dbReference type="NCBI Taxonomy" id="48587"/>
    <lineage>
        <taxon>Eukaryota</taxon>
        <taxon>Fungi</taxon>
        <taxon>Dikarya</taxon>
        <taxon>Basidiomycota</taxon>
        <taxon>Agaricomycotina</taxon>
        <taxon>Agaricomycetes</taxon>
        <taxon>Agaricomycetidae</taxon>
        <taxon>Boletales</taxon>
        <taxon>Suillineae</taxon>
        <taxon>Suillaceae</taxon>
        <taxon>Suillus</taxon>
    </lineage>
</organism>
<dbReference type="OrthoDB" id="2205812at2759"/>
<evidence type="ECO:0000256" key="4">
    <source>
        <dbReference type="ARBA" id="ARBA00022722"/>
    </source>
</evidence>
<keyword evidence="5" id="KW-0479">Metal-binding</keyword>
<dbReference type="GeneID" id="64623728"/>
<dbReference type="InterPro" id="IPR002156">
    <property type="entry name" value="RNaseH_domain"/>
</dbReference>
<dbReference type="InterPro" id="IPR012337">
    <property type="entry name" value="RNaseH-like_sf"/>
</dbReference>
<dbReference type="GO" id="GO:0004523">
    <property type="term" value="F:RNA-DNA hybrid ribonuclease activity"/>
    <property type="evidence" value="ECO:0007669"/>
    <property type="project" value="UniProtKB-EC"/>
</dbReference>
<gene>
    <name evidence="9" type="ORF">BJ212DRAFT_1250960</name>
</gene>
<dbReference type="Gene3D" id="3.30.420.10">
    <property type="entry name" value="Ribonuclease H-like superfamily/Ribonuclease H"/>
    <property type="match status" value="1"/>
</dbReference>
<dbReference type="EC" id="3.1.26.4" evidence="3"/>
<evidence type="ECO:0000313" key="10">
    <source>
        <dbReference type="Proteomes" id="UP000807769"/>
    </source>
</evidence>
<evidence type="ECO:0000256" key="6">
    <source>
        <dbReference type="ARBA" id="ARBA00022759"/>
    </source>
</evidence>
<proteinExistence type="inferred from homology"/>
<dbReference type="GO" id="GO:0043137">
    <property type="term" value="P:DNA replication, removal of RNA primer"/>
    <property type="evidence" value="ECO:0007669"/>
    <property type="project" value="TreeGrafter"/>
</dbReference>
<comment type="caution">
    <text evidence="9">The sequence shown here is derived from an EMBL/GenBank/DDBJ whole genome shotgun (WGS) entry which is preliminary data.</text>
</comment>
<dbReference type="EMBL" id="JABBWG010000043">
    <property type="protein sequence ID" value="KAG1807458.1"/>
    <property type="molecule type" value="Genomic_DNA"/>
</dbReference>
<evidence type="ECO:0000256" key="1">
    <source>
        <dbReference type="ARBA" id="ARBA00000077"/>
    </source>
</evidence>
<dbReference type="SUPFAM" id="SSF53098">
    <property type="entry name" value="Ribonuclease H-like"/>
    <property type="match status" value="1"/>
</dbReference>
<evidence type="ECO:0000256" key="7">
    <source>
        <dbReference type="ARBA" id="ARBA00022801"/>
    </source>
</evidence>
<keyword evidence="10" id="KW-1185">Reference proteome</keyword>
<feature type="domain" description="RNase H type-1" evidence="8">
    <location>
        <begin position="189"/>
        <end position="262"/>
    </location>
</feature>
<evidence type="ECO:0000259" key="8">
    <source>
        <dbReference type="PROSITE" id="PS50879"/>
    </source>
</evidence>
<comment type="similarity">
    <text evidence="2">Belongs to the RNase H family.</text>
</comment>
<dbReference type="GO" id="GO:0046872">
    <property type="term" value="F:metal ion binding"/>
    <property type="evidence" value="ECO:0007669"/>
    <property type="project" value="UniProtKB-KW"/>
</dbReference>
<dbReference type="RefSeq" id="XP_041188061.1">
    <property type="nucleotide sequence ID" value="XM_041329711.1"/>
</dbReference>
<dbReference type="PANTHER" id="PTHR10642">
    <property type="entry name" value="RIBONUCLEASE H1"/>
    <property type="match status" value="1"/>
</dbReference>
<sequence>LLKTAKKFNISFAPIKLSKELKKSLPAWYHLGTSKNTYHKSKDKCLTDRHDSDSIKHLLKIRKRLTQISNNNQHFPRSSCPCTTCQKDRNKGCKNPHTCAQHVNEILFKIAPKFNTKTKPKKDGLSLTCHRTEKNYQAHKNRQGEVLFDPTVTNRSSLSDCFRIFVDPKKTSLTPAHRLHTPTRGLNLIQENITIFTDGSCTNNGKENTRSSCGIWIAENHPKNKAFRIPGQKHLNQIAKITAIFIAAQQIEPYIPITFVTD</sequence>
<dbReference type="InterPro" id="IPR036397">
    <property type="entry name" value="RNaseH_sf"/>
</dbReference>
<evidence type="ECO:0000256" key="5">
    <source>
        <dbReference type="ARBA" id="ARBA00022723"/>
    </source>
</evidence>